<proteinExistence type="predicted"/>
<dbReference type="EMBL" id="ML995494">
    <property type="protein sequence ID" value="KAF2138913.1"/>
    <property type="molecule type" value="Genomic_DNA"/>
</dbReference>
<dbReference type="RefSeq" id="XP_033394626.1">
    <property type="nucleotide sequence ID" value="XM_033546359.1"/>
</dbReference>
<dbReference type="AlphaFoldDB" id="A0A6A6B676"/>
<evidence type="ECO:0000313" key="2">
    <source>
        <dbReference type="Proteomes" id="UP000799438"/>
    </source>
</evidence>
<sequence>MAEMPQELSAAACGFARAVVRTYVADNRTRDALTVQETVRSRLDPHKPRHSIWSKEISASYRNAGDSEAVLRLHLESWELYVATLGPDSGVALDWARGAVYEYQQAGDGDAALQFHHRARNLLHPTTANYVAWSRQLIHMYQRQQMQAEALAVTEEVFQHLTPHDTGYRAWAAQLCEQYYVLGRNDMSILVCETTFAAISQCLQQHPNDNSWKFHARGARLALAKEYRRAGKPNRALAAEALCE</sequence>
<dbReference type="InterPro" id="IPR011990">
    <property type="entry name" value="TPR-like_helical_dom_sf"/>
</dbReference>
<dbReference type="GeneID" id="54303865"/>
<name>A0A6A6B676_9PEZI</name>
<dbReference type="OrthoDB" id="3750487at2759"/>
<dbReference type="Gene3D" id="1.25.40.10">
    <property type="entry name" value="Tetratricopeptide repeat domain"/>
    <property type="match status" value="1"/>
</dbReference>
<accession>A0A6A6B676</accession>
<evidence type="ECO:0000313" key="1">
    <source>
        <dbReference type="EMBL" id="KAF2138913.1"/>
    </source>
</evidence>
<reference evidence="1" key="1">
    <citation type="journal article" date="2020" name="Stud. Mycol.">
        <title>101 Dothideomycetes genomes: a test case for predicting lifestyles and emergence of pathogens.</title>
        <authorList>
            <person name="Haridas S."/>
            <person name="Albert R."/>
            <person name="Binder M."/>
            <person name="Bloem J."/>
            <person name="Labutti K."/>
            <person name="Salamov A."/>
            <person name="Andreopoulos B."/>
            <person name="Baker S."/>
            <person name="Barry K."/>
            <person name="Bills G."/>
            <person name="Bluhm B."/>
            <person name="Cannon C."/>
            <person name="Castanera R."/>
            <person name="Culley D."/>
            <person name="Daum C."/>
            <person name="Ezra D."/>
            <person name="Gonzalez J."/>
            <person name="Henrissat B."/>
            <person name="Kuo A."/>
            <person name="Liang C."/>
            <person name="Lipzen A."/>
            <person name="Lutzoni F."/>
            <person name="Magnuson J."/>
            <person name="Mondo S."/>
            <person name="Nolan M."/>
            <person name="Ohm R."/>
            <person name="Pangilinan J."/>
            <person name="Park H.-J."/>
            <person name="Ramirez L."/>
            <person name="Alfaro M."/>
            <person name="Sun H."/>
            <person name="Tritt A."/>
            <person name="Yoshinaga Y."/>
            <person name="Zwiers L.-H."/>
            <person name="Turgeon B."/>
            <person name="Goodwin S."/>
            <person name="Spatafora J."/>
            <person name="Crous P."/>
            <person name="Grigoriev I."/>
        </authorList>
    </citation>
    <scope>NUCLEOTIDE SEQUENCE</scope>
    <source>
        <strain evidence="1">CBS 121167</strain>
    </source>
</reference>
<dbReference type="Proteomes" id="UP000799438">
    <property type="component" value="Unassembled WGS sequence"/>
</dbReference>
<keyword evidence="2" id="KW-1185">Reference proteome</keyword>
<protein>
    <submittedName>
        <fullName evidence="1">Uncharacterized protein</fullName>
    </submittedName>
</protein>
<organism evidence="1 2">
    <name type="scientific">Aplosporella prunicola CBS 121167</name>
    <dbReference type="NCBI Taxonomy" id="1176127"/>
    <lineage>
        <taxon>Eukaryota</taxon>
        <taxon>Fungi</taxon>
        <taxon>Dikarya</taxon>
        <taxon>Ascomycota</taxon>
        <taxon>Pezizomycotina</taxon>
        <taxon>Dothideomycetes</taxon>
        <taxon>Dothideomycetes incertae sedis</taxon>
        <taxon>Botryosphaeriales</taxon>
        <taxon>Aplosporellaceae</taxon>
        <taxon>Aplosporella</taxon>
    </lineage>
</organism>
<gene>
    <name evidence="1" type="ORF">K452DRAFT_360682</name>
</gene>